<evidence type="ECO:0000256" key="8">
    <source>
        <dbReference type="SAM" id="Coils"/>
    </source>
</evidence>
<keyword evidence="3" id="KW-0547">Nucleotide-binding</keyword>
<dbReference type="Proteomes" id="UP000293360">
    <property type="component" value="Unassembled WGS sequence"/>
</dbReference>
<evidence type="ECO:0000256" key="9">
    <source>
        <dbReference type="SAM" id="MobiDB-lite"/>
    </source>
</evidence>
<dbReference type="GO" id="GO:0005524">
    <property type="term" value="F:ATP binding"/>
    <property type="evidence" value="ECO:0007669"/>
    <property type="project" value="UniProtKB-KW"/>
</dbReference>
<dbReference type="PANTHER" id="PTHR48016:SF56">
    <property type="entry name" value="MAPKK KINASE"/>
    <property type="match status" value="1"/>
</dbReference>
<dbReference type="InterPro" id="IPR050538">
    <property type="entry name" value="MAP_kinase_kinase_kinase"/>
</dbReference>
<gene>
    <name evidence="11" type="ORF">DL764_002289</name>
</gene>
<sequence length="183" mass="20569">MEREEYEEVEDGYKTLENFREQVEREIKFLRVQDDPNIVRYYDARWGSGGNKVEIYMECLRDGNIAKYTRILVHHISSDQVVFKLCDFGLSIIRFHDGPKHLSYGGTSGFIAPEVTRDNPDGGTKADIFCLGSKPSITSTRGSCLGLDRNFPHDLGSATTGSDTSGLWAGGDRDDEKSIKHIN</sequence>
<protein>
    <recommendedName>
        <fullName evidence="1">mitogen-activated protein kinase</fullName>
        <ecNumber evidence="1">2.7.11.24</ecNumber>
    </recommendedName>
</protein>
<feature type="region of interest" description="Disordered" evidence="9">
    <location>
        <begin position="156"/>
        <end position="183"/>
    </location>
</feature>
<dbReference type="EMBL" id="QJNU01000081">
    <property type="protein sequence ID" value="RYP07784.1"/>
    <property type="molecule type" value="Genomic_DNA"/>
</dbReference>
<accession>A0A4Q4TNH8</accession>
<keyword evidence="4" id="KW-0418">Kinase</keyword>
<name>A0A4Q4TNH8_9PEZI</name>
<feature type="domain" description="Protein kinase" evidence="10">
    <location>
        <begin position="1"/>
        <end position="183"/>
    </location>
</feature>
<reference evidence="11 12" key="1">
    <citation type="submission" date="2018-06" db="EMBL/GenBank/DDBJ databases">
        <title>Complete Genomes of Monosporascus.</title>
        <authorList>
            <person name="Robinson A.J."/>
            <person name="Natvig D.O."/>
        </authorList>
    </citation>
    <scope>NUCLEOTIDE SEQUENCE [LARGE SCALE GENOMIC DNA]</scope>
    <source>
        <strain evidence="11 12">CBS 110550</strain>
    </source>
</reference>
<dbReference type="OrthoDB" id="310217at2759"/>
<dbReference type="SUPFAM" id="SSF56112">
    <property type="entry name" value="Protein kinase-like (PK-like)"/>
    <property type="match status" value="1"/>
</dbReference>
<dbReference type="EC" id="2.7.11.24" evidence="1"/>
<keyword evidence="8" id="KW-0175">Coiled coil</keyword>
<evidence type="ECO:0000256" key="7">
    <source>
        <dbReference type="ARBA" id="ARBA00048130"/>
    </source>
</evidence>
<dbReference type="InterPro" id="IPR000719">
    <property type="entry name" value="Prot_kinase_dom"/>
</dbReference>
<evidence type="ECO:0000256" key="5">
    <source>
        <dbReference type="ARBA" id="ARBA00022840"/>
    </source>
</evidence>
<keyword evidence="12" id="KW-1185">Reference proteome</keyword>
<evidence type="ECO:0000313" key="11">
    <source>
        <dbReference type="EMBL" id="RYP07784.1"/>
    </source>
</evidence>
<keyword evidence="2" id="KW-0808">Transferase</keyword>
<dbReference type="Gene3D" id="1.10.510.10">
    <property type="entry name" value="Transferase(Phosphotransferase) domain 1"/>
    <property type="match status" value="1"/>
</dbReference>
<evidence type="ECO:0000313" key="12">
    <source>
        <dbReference type="Proteomes" id="UP000293360"/>
    </source>
</evidence>
<evidence type="ECO:0000259" key="10">
    <source>
        <dbReference type="PROSITE" id="PS50011"/>
    </source>
</evidence>
<keyword evidence="5" id="KW-0067">ATP-binding</keyword>
<comment type="caution">
    <text evidence="11">The sequence shown here is derived from an EMBL/GenBank/DDBJ whole genome shotgun (WGS) entry which is preliminary data.</text>
</comment>
<evidence type="ECO:0000256" key="1">
    <source>
        <dbReference type="ARBA" id="ARBA00012411"/>
    </source>
</evidence>
<evidence type="ECO:0000256" key="2">
    <source>
        <dbReference type="ARBA" id="ARBA00022679"/>
    </source>
</evidence>
<evidence type="ECO:0000256" key="3">
    <source>
        <dbReference type="ARBA" id="ARBA00022741"/>
    </source>
</evidence>
<dbReference type="InterPro" id="IPR011009">
    <property type="entry name" value="Kinase-like_dom_sf"/>
</dbReference>
<proteinExistence type="predicted"/>
<feature type="coiled-coil region" evidence="8">
    <location>
        <begin position="6"/>
        <end position="33"/>
    </location>
</feature>
<feature type="compositionally biased region" description="Basic and acidic residues" evidence="9">
    <location>
        <begin position="171"/>
        <end position="183"/>
    </location>
</feature>
<dbReference type="AlphaFoldDB" id="A0A4Q4TNH8"/>
<dbReference type="PANTHER" id="PTHR48016">
    <property type="entry name" value="MAP KINASE KINASE KINASE SSK2-RELATED-RELATED"/>
    <property type="match status" value="1"/>
</dbReference>
<dbReference type="GO" id="GO:0004707">
    <property type="term" value="F:MAP kinase activity"/>
    <property type="evidence" value="ECO:0007669"/>
    <property type="project" value="UniProtKB-EC"/>
</dbReference>
<evidence type="ECO:0000256" key="6">
    <source>
        <dbReference type="ARBA" id="ARBA00047919"/>
    </source>
</evidence>
<dbReference type="PROSITE" id="PS50011">
    <property type="entry name" value="PROTEIN_KINASE_DOM"/>
    <property type="match status" value="1"/>
</dbReference>
<comment type="catalytic activity">
    <reaction evidence="6">
        <text>L-threonyl-[protein] + ATP = O-phospho-L-threonyl-[protein] + ADP + H(+)</text>
        <dbReference type="Rhea" id="RHEA:46608"/>
        <dbReference type="Rhea" id="RHEA-COMP:11060"/>
        <dbReference type="Rhea" id="RHEA-COMP:11605"/>
        <dbReference type="ChEBI" id="CHEBI:15378"/>
        <dbReference type="ChEBI" id="CHEBI:30013"/>
        <dbReference type="ChEBI" id="CHEBI:30616"/>
        <dbReference type="ChEBI" id="CHEBI:61977"/>
        <dbReference type="ChEBI" id="CHEBI:456216"/>
        <dbReference type="EC" id="2.7.11.24"/>
    </reaction>
    <physiologicalReaction direction="left-to-right" evidence="6">
        <dbReference type="Rhea" id="RHEA:46609"/>
    </physiologicalReaction>
</comment>
<dbReference type="Gene3D" id="3.30.200.20">
    <property type="entry name" value="Phosphorylase Kinase, domain 1"/>
    <property type="match status" value="1"/>
</dbReference>
<organism evidence="11 12">
    <name type="scientific">Monosporascus ibericus</name>
    <dbReference type="NCBI Taxonomy" id="155417"/>
    <lineage>
        <taxon>Eukaryota</taxon>
        <taxon>Fungi</taxon>
        <taxon>Dikarya</taxon>
        <taxon>Ascomycota</taxon>
        <taxon>Pezizomycotina</taxon>
        <taxon>Sordariomycetes</taxon>
        <taxon>Xylariomycetidae</taxon>
        <taxon>Xylariales</taxon>
        <taxon>Xylariales incertae sedis</taxon>
        <taxon>Monosporascus</taxon>
    </lineage>
</organism>
<comment type="catalytic activity">
    <reaction evidence="7">
        <text>L-seryl-[protein] + ATP = O-phospho-L-seryl-[protein] + ADP + H(+)</text>
        <dbReference type="Rhea" id="RHEA:17989"/>
        <dbReference type="Rhea" id="RHEA-COMP:9863"/>
        <dbReference type="Rhea" id="RHEA-COMP:11604"/>
        <dbReference type="ChEBI" id="CHEBI:15378"/>
        <dbReference type="ChEBI" id="CHEBI:29999"/>
        <dbReference type="ChEBI" id="CHEBI:30616"/>
        <dbReference type="ChEBI" id="CHEBI:83421"/>
        <dbReference type="ChEBI" id="CHEBI:456216"/>
        <dbReference type="EC" id="2.7.11.24"/>
    </reaction>
    <physiologicalReaction direction="left-to-right" evidence="7">
        <dbReference type="Rhea" id="RHEA:17990"/>
    </physiologicalReaction>
</comment>
<evidence type="ECO:0000256" key="4">
    <source>
        <dbReference type="ARBA" id="ARBA00022777"/>
    </source>
</evidence>